<proteinExistence type="inferred from homology"/>
<keyword evidence="5 8" id="KW-0472">Membrane</keyword>
<dbReference type="PANTHER" id="PTHR47529:SF1">
    <property type="entry name" value="PERIPLASMIC CHAPERONE PPID"/>
    <property type="match status" value="1"/>
</dbReference>
<accession>B3CTU8</accession>
<evidence type="ECO:0000256" key="2">
    <source>
        <dbReference type="ARBA" id="ARBA00022475"/>
    </source>
</evidence>
<dbReference type="Gene3D" id="1.10.4030.10">
    <property type="entry name" value="Porin chaperone SurA, peptide-binding domain"/>
    <property type="match status" value="1"/>
</dbReference>
<keyword evidence="3 8" id="KW-0812">Transmembrane</keyword>
<reference evidence="11" key="1">
    <citation type="journal article" date="2008" name="DNA Res.">
        <title>The whole-genome sequencing of the obligate intracellular bacterium Orientia tsutsugamushi revealed massive gene amplification during reductive genome evolution.</title>
        <authorList>
            <person name="Nakayama K."/>
            <person name="Yamashita A."/>
            <person name="Kurokawa K."/>
            <person name="Morimoto T."/>
            <person name="Ogawa M."/>
            <person name="Fukuhara M."/>
            <person name="Urakami H."/>
            <person name="Ohnishi M."/>
            <person name="Uchiyama I."/>
            <person name="Ogura Y."/>
            <person name="Ooka T."/>
            <person name="Oshima K."/>
            <person name="Tamura A."/>
            <person name="Hattori M."/>
            <person name="Hayashi T."/>
        </authorList>
    </citation>
    <scope>NUCLEOTIDE SEQUENCE [LARGE SCALE GENOMIC DNA]</scope>
    <source>
        <strain evidence="11">Ikeda</strain>
    </source>
</reference>
<evidence type="ECO:0000313" key="10">
    <source>
        <dbReference type="EMBL" id="BAG40795.1"/>
    </source>
</evidence>
<evidence type="ECO:0000313" key="11">
    <source>
        <dbReference type="Proteomes" id="UP000001033"/>
    </source>
</evidence>
<dbReference type="Proteomes" id="UP000001033">
    <property type="component" value="Chromosome"/>
</dbReference>
<keyword evidence="2" id="KW-1003">Cell membrane</keyword>
<dbReference type="InterPro" id="IPR052029">
    <property type="entry name" value="PpiD_chaperone"/>
</dbReference>
<dbReference type="SUPFAM" id="SSF109998">
    <property type="entry name" value="Triger factor/SurA peptide-binding domain-like"/>
    <property type="match status" value="1"/>
</dbReference>
<feature type="transmembrane region" description="Helical" evidence="8">
    <location>
        <begin position="12"/>
        <end position="31"/>
    </location>
</feature>
<dbReference type="Pfam" id="PF13624">
    <property type="entry name" value="SurA_N_3"/>
    <property type="match status" value="1"/>
</dbReference>
<dbReference type="InterPro" id="IPR027304">
    <property type="entry name" value="Trigger_fact/SurA_dom_sf"/>
</dbReference>
<dbReference type="AlphaFoldDB" id="B3CTU8"/>
<organism evidence="10 11">
    <name type="scientific">Orientia tsutsugamushi (strain Ikeda)</name>
    <name type="common">Rickettsia tsutsugamushi</name>
    <dbReference type="NCBI Taxonomy" id="334380"/>
    <lineage>
        <taxon>Bacteria</taxon>
        <taxon>Pseudomonadati</taxon>
        <taxon>Pseudomonadota</taxon>
        <taxon>Alphaproteobacteria</taxon>
        <taxon>Rickettsiales</taxon>
        <taxon>Rickettsiaceae</taxon>
        <taxon>Rickettsieae</taxon>
        <taxon>Orientia</taxon>
    </lineage>
</organism>
<dbReference type="OrthoDB" id="9768393at2"/>
<comment type="similarity">
    <text evidence="7">Belongs to the PpiD chaperone family.</text>
</comment>
<protein>
    <submittedName>
        <fullName evidence="10">Peptidyl-prolyl cis-trans isomerse D</fullName>
    </submittedName>
</protein>
<dbReference type="RefSeq" id="WP_012461843.1">
    <property type="nucleotide sequence ID" value="NC_010793.1"/>
</dbReference>
<evidence type="ECO:0000256" key="5">
    <source>
        <dbReference type="ARBA" id="ARBA00023136"/>
    </source>
</evidence>
<dbReference type="InterPro" id="IPR000297">
    <property type="entry name" value="PPIase_PpiC"/>
</dbReference>
<name>B3CTU8_ORITI</name>
<keyword evidence="6" id="KW-0143">Chaperone</keyword>
<evidence type="ECO:0000256" key="1">
    <source>
        <dbReference type="ARBA" id="ARBA00004401"/>
    </source>
</evidence>
<evidence type="ECO:0000256" key="6">
    <source>
        <dbReference type="ARBA" id="ARBA00023186"/>
    </source>
</evidence>
<dbReference type="PANTHER" id="PTHR47529">
    <property type="entry name" value="PEPTIDYL-PROLYL CIS-TRANS ISOMERASE D"/>
    <property type="match status" value="1"/>
</dbReference>
<dbReference type="Pfam" id="PF13145">
    <property type="entry name" value="Rotamase_2"/>
    <property type="match status" value="1"/>
</dbReference>
<feature type="domain" description="PpiC" evidence="9">
    <location>
        <begin position="247"/>
        <end position="379"/>
    </location>
</feature>
<evidence type="ECO:0000256" key="4">
    <source>
        <dbReference type="ARBA" id="ARBA00022989"/>
    </source>
</evidence>
<comment type="subcellular location">
    <subcellularLocation>
        <location evidence="1">Cell membrane</location>
        <topology evidence="1">Single-pass type II membrane protein</topology>
    </subcellularLocation>
</comment>
<dbReference type="EMBL" id="AP008981">
    <property type="protein sequence ID" value="BAG40795.1"/>
    <property type="molecule type" value="Genomic_DNA"/>
</dbReference>
<dbReference type="KEGG" id="ott:OTT_1337"/>
<sequence length="517" mass="59574">MLNKLRTASHSIAFKILILILILASVFWSIGTMFHSSNNSSDIVTFTKAKNITKSEFMQALKLAMHQIPQNSDQNLLTQNNIRELVLSNLISTHVLEQLAHEYNLTLSTAAVFKFIQNSKAFNNNQNFDINIFRNILKNLHISEPQYFDQAAKQQLSEILLRQFINNNYVPSILTKNIINLSAETRNIQLVSIDLQNEQLQSTLDSPSSEQLQEFYNNNQSKFEKPEQRHISYIVLDNNYFKNKVIVDNKSLEEFYRTHSDQFSEKNSFTKNIAEVREKYVNHQVDKLFNDTITLLEDEVASGSNSSEIAKMLNVKLLTLNNVTKQKLANNKILSNVTDAIFALEEHETSYPLDVSSKMLIIVSIQKIIPTAVEKFDNVLNQVQEEWKKNTIRERNIELLNKFQQTTNADNFIADAKKYKLTVKPNVIVTRLNNNTVELPKEFVEQLLTLKKREVSNVYISTSNQHAYVALISAITTDRDLTTKFLSLTEDIKGSFKNLVYHELVTYLYNLYKGEVK</sequence>
<dbReference type="GO" id="GO:0003755">
    <property type="term" value="F:peptidyl-prolyl cis-trans isomerase activity"/>
    <property type="evidence" value="ECO:0007669"/>
    <property type="project" value="InterPro"/>
</dbReference>
<evidence type="ECO:0000256" key="3">
    <source>
        <dbReference type="ARBA" id="ARBA00022692"/>
    </source>
</evidence>
<gene>
    <name evidence="10" type="primary">ppiD</name>
    <name evidence="10" type="ordered locus">OTT_1337</name>
</gene>
<evidence type="ECO:0000256" key="8">
    <source>
        <dbReference type="SAM" id="Phobius"/>
    </source>
</evidence>
<keyword evidence="4 8" id="KW-1133">Transmembrane helix</keyword>
<dbReference type="GO" id="GO:0005886">
    <property type="term" value="C:plasma membrane"/>
    <property type="evidence" value="ECO:0007669"/>
    <property type="project" value="UniProtKB-SubCell"/>
</dbReference>
<evidence type="ECO:0000259" key="9">
    <source>
        <dbReference type="Pfam" id="PF13145"/>
    </source>
</evidence>
<evidence type="ECO:0000256" key="7">
    <source>
        <dbReference type="ARBA" id="ARBA00038408"/>
    </source>
</evidence>
<dbReference type="HOGENOM" id="CLU_517661_0_0_5"/>